<feature type="chain" id="PRO_5045434559" description="Secreted protein" evidence="1">
    <location>
        <begin position="25"/>
        <end position="130"/>
    </location>
</feature>
<evidence type="ECO:0000313" key="2">
    <source>
        <dbReference type="EMBL" id="GAA1984857.1"/>
    </source>
</evidence>
<accession>A0ABP5DUY4</accession>
<dbReference type="Proteomes" id="UP001499854">
    <property type="component" value="Unassembled WGS sequence"/>
</dbReference>
<organism evidence="2 3">
    <name type="scientific">Catenulispora subtropica</name>
    <dbReference type="NCBI Taxonomy" id="450798"/>
    <lineage>
        <taxon>Bacteria</taxon>
        <taxon>Bacillati</taxon>
        <taxon>Actinomycetota</taxon>
        <taxon>Actinomycetes</taxon>
        <taxon>Catenulisporales</taxon>
        <taxon>Catenulisporaceae</taxon>
        <taxon>Catenulispora</taxon>
    </lineage>
</organism>
<sequence>MSRLTATAATLSLTFMLFAGQTGAAGAADASGTGDLRTAAAHDCQLIKDLQPVVADLLATVDGDATTPGSSAWLNAQAARAKAAGRTQLATWLSERATLRQEQGTVLKTRQELLGTGLSWCTAHGFGAGA</sequence>
<keyword evidence="3" id="KW-1185">Reference proteome</keyword>
<reference evidence="3" key="1">
    <citation type="journal article" date="2019" name="Int. J. Syst. Evol. Microbiol.">
        <title>The Global Catalogue of Microorganisms (GCM) 10K type strain sequencing project: providing services to taxonomists for standard genome sequencing and annotation.</title>
        <authorList>
            <consortium name="The Broad Institute Genomics Platform"/>
            <consortium name="The Broad Institute Genome Sequencing Center for Infectious Disease"/>
            <person name="Wu L."/>
            <person name="Ma J."/>
        </authorList>
    </citation>
    <scope>NUCLEOTIDE SEQUENCE [LARGE SCALE GENOMIC DNA]</scope>
    <source>
        <strain evidence="3">JCM 16013</strain>
    </source>
</reference>
<dbReference type="EMBL" id="BAAAQM010000033">
    <property type="protein sequence ID" value="GAA1984857.1"/>
    <property type="molecule type" value="Genomic_DNA"/>
</dbReference>
<name>A0ABP5DUY4_9ACTN</name>
<evidence type="ECO:0008006" key="4">
    <source>
        <dbReference type="Google" id="ProtNLM"/>
    </source>
</evidence>
<evidence type="ECO:0000313" key="3">
    <source>
        <dbReference type="Proteomes" id="UP001499854"/>
    </source>
</evidence>
<keyword evidence="1" id="KW-0732">Signal</keyword>
<protein>
    <recommendedName>
        <fullName evidence="4">Secreted protein</fullName>
    </recommendedName>
</protein>
<gene>
    <name evidence="2" type="ORF">GCM10009838_53730</name>
</gene>
<feature type="signal peptide" evidence="1">
    <location>
        <begin position="1"/>
        <end position="24"/>
    </location>
</feature>
<dbReference type="RefSeq" id="WP_344659890.1">
    <property type="nucleotide sequence ID" value="NZ_BAAAQM010000033.1"/>
</dbReference>
<comment type="caution">
    <text evidence="2">The sequence shown here is derived from an EMBL/GenBank/DDBJ whole genome shotgun (WGS) entry which is preliminary data.</text>
</comment>
<proteinExistence type="predicted"/>
<evidence type="ECO:0000256" key="1">
    <source>
        <dbReference type="SAM" id="SignalP"/>
    </source>
</evidence>